<feature type="compositionally biased region" description="Polar residues" evidence="1">
    <location>
        <begin position="158"/>
        <end position="168"/>
    </location>
</feature>
<evidence type="ECO:0000256" key="1">
    <source>
        <dbReference type="SAM" id="MobiDB-lite"/>
    </source>
</evidence>
<gene>
    <name evidence="2" type="ORF">BLNAU_19323</name>
</gene>
<feature type="region of interest" description="Disordered" evidence="1">
    <location>
        <begin position="210"/>
        <end position="231"/>
    </location>
</feature>
<sequence>MCVSPNLHVDQRSKRCLVVLTSTLTTTDTVHTEEDDSSSKCYNSNDDDPTILPHDDLRSASFRESSGVTTHSRQPTRTIDTPSSDTVDVSNVEVAGEHGWAERWLSVFCLEQAELWLNIPTSHFPNWCLTMSTSSFTSASSIAGRLCVDVTSAVPRTNTSIGDSSSNAFARPANSRQHRPTLRCPPQRRYRSVLRRLRNRQSTPLARSMPACRLDGHSSRPTTTVGEDDAVCGEERRLSSELSSAPELPNCRPNHIIPSKQMLFRAFVMSVGSNEIGSTGDLKGQPLLVRPNRAIA</sequence>
<dbReference type="EMBL" id="JARBJD010000248">
    <property type="protein sequence ID" value="KAK2945767.1"/>
    <property type="molecule type" value="Genomic_DNA"/>
</dbReference>
<dbReference type="Proteomes" id="UP001281761">
    <property type="component" value="Unassembled WGS sequence"/>
</dbReference>
<comment type="caution">
    <text evidence="2">The sequence shown here is derived from an EMBL/GenBank/DDBJ whole genome shotgun (WGS) entry which is preliminary data.</text>
</comment>
<organism evidence="2 3">
    <name type="scientific">Blattamonas nauphoetae</name>
    <dbReference type="NCBI Taxonomy" id="2049346"/>
    <lineage>
        <taxon>Eukaryota</taxon>
        <taxon>Metamonada</taxon>
        <taxon>Preaxostyla</taxon>
        <taxon>Oxymonadida</taxon>
        <taxon>Blattamonas</taxon>
    </lineage>
</organism>
<proteinExistence type="predicted"/>
<feature type="region of interest" description="Disordered" evidence="1">
    <location>
        <begin position="158"/>
        <end position="183"/>
    </location>
</feature>
<evidence type="ECO:0000313" key="3">
    <source>
        <dbReference type="Proteomes" id="UP001281761"/>
    </source>
</evidence>
<feature type="region of interest" description="Disordered" evidence="1">
    <location>
        <begin position="27"/>
        <end position="86"/>
    </location>
</feature>
<name>A0ABQ9X1W6_9EUKA</name>
<evidence type="ECO:0000313" key="2">
    <source>
        <dbReference type="EMBL" id="KAK2945767.1"/>
    </source>
</evidence>
<reference evidence="2 3" key="1">
    <citation type="journal article" date="2022" name="bioRxiv">
        <title>Genomics of Preaxostyla Flagellates Illuminates Evolutionary Transitions and the Path Towards Mitochondrial Loss.</title>
        <authorList>
            <person name="Novak L.V.F."/>
            <person name="Treitli S.C."/>
            <person name="Pyrih J."/>
            <person name="Halakuc P."/>
            <person name="Pipaliya S.V."/>
            <person name="Vacek V."/>
            <person name="Brzon O."/>
            <person name="Soukal P."/>
            <person name="Eme L."/>
            <person name="Dacks J.B."/>
            <person name="Karnkowska A."/>
            <person name="Elias M."/>
            <person name="Hampl V."/>
        </authorList>
    </citation>
    <scope>NUCLEOTIDE SEQUENCE [LARGE SCALE GENOMIC DNA]</scope>
    <source>
        <strain evidence="2">NAU3</strain>
        <tissue evidence="2">Gut</tissue>
    </source>
</reference>
<accession>A0ABQ9X1W6</accession>
<keyword evidence="3" id="KW-1185">Reference proteome</keyword>
<feature type="compositionally biased region" description="Polar residues" evidence="1">
    <location>
        <begin position="62"/>
        <end position="86"/>
    </location>
</feature>
<protein>
    <submittedName>
        <fullName evidence="2">Uncharacterized protein</fullName>
    </submittedName>
</protein>